<organism evidence="1 2">
    <name type="scientific">Aphanomyces euteiches</name>
    <dbReference type="NCBI Taxonomy" id="100861"/>
    <lineage>
        <taxon>Eukaryota</taxon>
        <taxon>Sar</taxon>
        <taxon>Stramenopiles</taxon>
        <taxon>Oomycota</taxon>
        <taxon>Saprolegniomycetes</taxon>
        <taxon>Saprolegniales</taxon>
        <taxon>Verrucalvaceae</taxon>
        <taxon>Aphanomyces</taxon>
    </lineage>
</organism>
<dbReference type="EMBL" id="VJMJ01000173">
    <property type="protein sequence ID" value="KAF0728755.1"/>
    <property type="molecule type" value="Genomic_DNA"/>
</dbReference>
<protein>
    <submittedName>
        <fullName evidence="1">Uncharacterized protein</fullName>
    </submittedName>
</protein>
<keyword evidence="2" id="KW-1185">Reference proteome</keyword>
<accession>A0A6G0WN41</accession>
<dbReference type="AlphaFoldDB" id="A0A6G0WN41"/>
<comment type="caution">
    <text evidence="1">The sequence shown here is derived from an EMBL/GenBank/DDBJ whole genome shotgun (WGS) entry which is preliminary data.</text>
</comment>
<evidence type="ECO:0000313" key="1">
    <source>
        <dbReference type="EMBL" id="KAF0728755.1"/>
    </source>
</evidence>
<evidence type="ECO:0000313" key="2">
    <source>
        <dbReference type="Proteomes" id="UP000481153"/>
    </source>
</evidence>
<proteinExistence type="predicted"/>
<dbReference type="Proteomes" id="UP000481153">
    <property type="component" value="Unassembled WGS sequence"/>
</dbReference>
<dbReference type="VEuPathDB" id="FungiDB:AeMF1_002440"/>
<gene>
    <name evidence="1" type="ORF">Ae201684_013498</name>
</gene>
<sequence>MNAVRGEVDEAWAAVKKARTRLDDWIEANPGKFGHEYESLKGLLDEARQDFDKVTRIYTSPQVASNAPVQAAVLKRKKIELTPAGLLEFLRLQMKNPKDFKHFRPLLPESNRAFKLSGREKALNQAAHCMKRISLPISETTKADRKIPVCAGLSGLGKSRMLEEWEQIFDLAGVSGPRLGAIARYYYHDHMHQAIERSMPIEASFSWRLLHQLFLQDNGLHLSKWFCESLPQNAADLRLKTALEAIREKCIEMEISSPQETAIFHWPKKDLLRDLVDILGAAMEGPVDGIRIYPMLAGTDLSAISIVNSSKTEILRLSMPLLAPSEIETAVSSVVNGPLLLTESRVRRHLFYIGGVPRWCFEYISLLLQKIDATGNEKLSMGDIDSAFGIINQSYLEKWGKGLEDIDFIKLAAFYVSGVQVNNASRVVGGMKWSRMQDCGLCLLTDDSKVTIPYAIFHRIGRLVPSQYSEAEGCFITCVRGLIRKVDCLIYDKQIGALWKVFGAHFHALRINAFIIIGQPVINLSDLFHGALMVGCDDDVQLIPTKVMQYDDKYGKNIQPEIGCHTCLHSSEGHNHNWLTEGFVVINGDNGNGVDIFFALKKNKCDGYVGISKLLRAATIEPEDLGVEYEPITVVPMLFSSLRSTNIQELTGDNAVVVTHAQMKAYHQRLWVHPAASPCVNVNRDPVTFIKMVLVGDPNDVQTVAEQLVRGKRKFESVEDFRTAVKRICSSVEMSDEDQIVFS</sequence>
<name>A0A6G0WN41_9STRA</name>
<reference evidence="1 2" key="1">
    <citation type="submission" date="2019-07" db="EMBL/GenBank/DDBJ databases">
        <title>Genomics analysis of Aphanomyces spp. identifies a new class of oomycete effector associated with host adaptation.</title>
        <authorList>
            <person name="Gaulin E."/>
        </authorList>
    </citation>
    <scope>NUCLEOTIDE SEQUENCE [LARGE SCALE GENOMIC DNA]</scope>
    <source>
        <strain evidence="1 2">ATCC 201684</strain>
    </source>
</reference>